<dbReference type="InterPro" id="IPR020935">
    <property type="entry name" value="PdiEstase_YfcE_CS"/>
</dbReference>
<dbReference type="InterPro" id="IPR024654">
    <property type="entry name" value="Calcineurin-like_PHP_lpxH"/>
</dbReference>
<dbReference type="PROSITE" id="PS01269">
    <property type="entry name" value="UPF0025"/>
    <property type="match status" value="1"/>
</dbReference>
<evidence type="ECO:0000313" key="7">
    <source>
        <dbReference type="Proteomes" id="UP000480185"/>
    </source>
</evidence>
<dbReference type="PANTHER" id="PTHR11124">
    <property type="entry name" value="VACUOLAR SORTING PROTEIN VPS29"/>
    <property type="match status" value="1"/>
</dbReference>
<evidence type="ECO:0000256" key="2">
    <source>
        <dbReference type="ARBA" id="ARBA00022723"/>
    </source>
</evidence>
<proteinExistence type="inferred from homology"/>
<organism evidence="6 7">
    <name type="scientific">Salinibacillus xinjiangensis</name>
    <dbReference type="NCBI Taxonomy" id="1229268"/>
    <lineage>
        <taxon>Bacteria</taxon>
        <taxon>Bacillati</taxon>
        <taxon>Bacillota</taxon>
        <taxon>Bacilli</taxon>
        <taxon>Bacillales</taxon>
        <taxon>Bacillaceae</taxon>
        <taxon>Salinibacillus</taxon>
    </lineage>
</organism>
<name>A0A6G1X9V8_9BACI</name>
<dbReference type="EC" id="3.1.4.-" evidence="4"/>
<evidence type="ECO:0000256" key="1">
    <source>
        <dbReference type="ARBA" id="ARBA00008950"/>
    </source>
</evidence>
<comment type="similarity">
    <text evidence="1 4">Belongs to the metallophosphoesterase superfamily. YfcE family.</text>
</comment>
<dbReference type="NCBIfam" id="TIGR00040">
    <property type="entry name" value="yfcE"/>
    <property type="match status" value="1"/>
</dbReference>
<evidence type="ECO:0000256" key="3">
    <source>
        <dbReference type="ARBA" id="ARBA00022801"/>
    </source>
</evidence>
<keyword evidence="3" id="KW-0378">Hydrolase</keyword>
<comment type="cofactor">
    <cofactor evidence="4">
        <name>a divalent metal cation</name>
        <dbReference type="ChEBI" id="CHEBI:60240"/>
    </cofactor>
</comment>
<reference evidence="6 7" key="1">
    <citation type="submission" date="2019-11" db="EMBL/GenBank/DDBJ databases">
        <authorList>
            <person name="Li J."/>
        </authorList>
    </citation>
    <scope>NUCLEOTIDE SEQUENCE [LARGE SCALE GENOMIC DNA]</scope>
    <source>
        <strain evidence="6 7">J4</strain>
    </source>
</reference>
<dbReference type="Gene3D" id="3.60.21.10">
    <property type="match status" value="1"/>
</dbReference>
<dbReference type="GO" id="GO:0016787">
    <property type="term" value="F:hydrolase activity"/>
    <property type="evidence" value="ECO:0007669"/>
    <property type="project" value="UniProtKB-UniRule"/>
</dbReference>
<keyword evidence="2 4" id="KW-0479">Metal-binding</keyword>
<keyword evidence="7" id="KW-1185">Reference proteome</keyword>
<accession>A0A6G1X9V8</accession>
<sequence>MKIVVTGDTHILGRGKRLPSVLLEECESADLIIHTGDWKSLEVYNTLSQYARVVGVYGNIDGDDIKEQFPSREIIEVKGHKIGIIHGHGEKKTTEKRALEAFEGKQVDVILFGHSHIPLIRYFKKVMLMNPGSPTDKRTLPYYSYGILEIKEKIKAEIIFYQDKA</sequence>
<dbReference type="InterPro" id="IPR000979">
    <property type="entry name" value="Phosphodiesterase_MJ0936/Vps29"/>
</dbReference>
<dbReference type="AlphaFoldDB" id="A0A6G1X9V8"/>
<dbReference type="InterPro" id="IPR029052">
    <property type="entry name" value="Metallo-depent_PP-like"/>
</dbReference>
<dbReference type="EMBL" id="WJNH01000012">
    <property type="protein sequence ID" value="MRG87801.1"/>
    <property type="molecule type" value="Genomic_DNA"/>
</dbReference>
<comment type="caution">
    <text evidence="6">The sequence shown here is derived from an EMBL/GenBank/DDBJ whole genome shotgun (WGS) entry which is preliminary data.</text>
</comment>
<feature type="domain" description="Calcineurin-like phosphoesterase" evidence="5">
    <location>
        <begin position="1"/>
        <end position="152"/>
    </location>
</feature>
<dbReference type="SUPFAM" id="SSF56300">
    <property type="entry name" value="Metallo-dependent phosphatases"/>
    <property type="match status" value="1"/>
</dbReference>
<evidence type="ECO:0000256" key="4">
    <source>
        <dbReference type="RuleBase" id="RU362039"/>
    </source>
</evidence>
<dbReference type="Proteomes" id="UP000480185">
    <property type="component" value="Unassembled WGS sequence"/>
</dbReference>
<evidence type="ECO:0000259" key="5">
    <source>
        <dbReference type="Pfam" id="PF12850"/>
    </source>
</evidence>
<dbReference type="GO" id="GO:0046872">
    <property type="term" value="F:metal ion binding"/>
    <property type="evidence" value="ECO:0007669"/>
    <property type="project" value="UniProtKB-KW"/>
</dbReference>
<evidence type="ECO:0000313" key="6">
    <source>
        <dbReference type="EMBL" id="MRG87801.1"/>
    </source>
</evidence>
<dbReference type="Pfam" id="PF12850">
    <property type="entry name" value="Metallophos_2"/>
    <property type="match status" value="1"/>
</dbReference>
<protein>
    <recommendedName>
        <fullName evidence="4">Phosphoesterase</fullName>
        <ecNumber evidence="4">3.1.4.-</ecNumber>
    </recommendedName>
</protein>
<gene>
    <name evidence="6" type="ORF">GH754_16170</name>
</gene>